<evidence type="ECO:0000313" key="2">
    <source>
        <dbReference type="EMBL" id="KAK1572840.1"/>
    </source>
</evidence>
<proteinExistence type="predicted"/>
<comment type="caution">
    <text evidence="2">The sequence shown here is derived from an EMBL/GenBank/DDBJ whole genome shotgun (WGS) entry which is preliminary data.</text>
</comment>
<feature type="region of interest" description="Disordered" evidence="1">
    <location>
        <begin position="129"/>
        <end position="149"/>
    </location>
</feature>
<dbReference type="AlphaFoldDB" id="A0AAD8PNS0"/>
<dbReference type="GeneID" id="85440110"/>
<feature type="region of interest" description="Disordered" evidence="1">
    <location>
        <begin position="1"/>
        <end position="90"/>
    </location>
</feature>
<feature type="compositionally biased region" description="Low complexity" evidence="1">
    <location>
        <begin position="28"/>
        <end position="37"/>
    </location>
</feature>
<dbReference type="EMBL" id="JAHLJV010000103">
    <property type="protein sequence ID" value="KAK1572840.1"/>
    <property type="molecule type" value="Genomic_DNA"/>
</dbReference>
<organism evidence="2 3">
    <name type="scientific">Colletotrichum navitas</name>
    <dbReference type="NCBI Taxonomy" id="681940"/>
    <lineage>
        <taxon>Eukaryota</taxon>
        <taxon>Fungi</taxon>
        <taxon>Dikarya</taxon>
        <taxon>Ascomycota</taxon>
        <taxon>Pezizomycotina</taxon>
        <taxon>Sordariomycetes</taxon>
        <taxon>Hypocreomycetidae</taxon>
        <taxon>Glomerellales</taxon>
        <taxon>Glomerellaceae</taxon>
        <taxon>Colletotrichum</taxon>
        <taxon>Colletotrichum graminicola species complex</taxon>
    </lineage>
</organism>
<feature type="compositionally biased region" description="Polar residues" evidence="1">
    <location>
        <begin position="50"/>
        <end position="79"/>
    </location>
</feature>
<evidence type="ECO:0000256" key="1">
    <source>
        <dbReference type="SAM" id="MobiDB-lite"/>
    </source>
</evidence>
<reference evidence="2" key="1">
    <citation type="submission" date="2021-06" db="EMBL/GenBank/DDBJ databases">
        <title>Comparative genomics, transcriptomics and evolutionary studies reveal genomic signatures of adaptation to plant cell wall in hemibiotrophic fungi.</title>
        <authorList>
            <consortium name="DOE Joint Genome Institute"/>
            <person name="Baroncelli R."/>
            <person name="Diaz J.F."/>
            <person name="Benocci T."/>
            <person name="Peng M."/>
            <person name="Battaglia E."/>
            <person name="Haridas S."/>
            <person name="Andreopoulos W."/>
            <person name="Labutti K."/>
            <person name="Pangilinan J."/>
            <person name="Floch G.L."/>
            <person name="Makela M.R."/>
            <person name="Henrissat B."/>
            <person name="Grigoriev I.V."/>
            <person name="Crouch J.A."/>
            <person name="De Vries R.P."/>
            <person name="Sukno S.A."/>
            <person name="Thon M.R."/>
        </authorList>
    </citation>
    <scope>NUCLEOTIDE SEQUENCE</scope>
    <source>
        <strain evidence="2">CBS 125086</strain>
    </source>
</reference>
<gene>
    <name evidence="2" type="ORF">LY79DRAFT_526790</name>
</gene>
<name>A0AAD8PNS0_9PEZI</name>
<sequence length="177" mass="19250">MSRHSEKCSTAAAYAERVFQQLEDNRPSDAPADFSDSSPEEPIPGEPKTTDNPSPEKSTPSETKTTGDQSQPVRSNTVGSPDVYAQSKDGKFTAQRAGSVGHCRVQKLIASYEARSRRTEELALDAERREQEVTAAGGTLPQASTPDVQQETPFFCPACIADDEKEWVEALELEADS</sequence>
<protein>
    <submittedName>
        <fullName evidence="2">Uncharacterized protein</fullName>
    </submittedName>
</protein>
<dbReference type="RefSeq" id="XP_060408612.1">
    <property type="nucleotide sequence ID" value="XM_060555870.1"/>
</dbReference>
<dbReference type="Proteomes" id="UP001230504">
    <property type="component" value="Unassembled WGS sequence"/>
</dbReference>
<accession>A0AAD8PNS0</accession>
<keyword evidence="3" id="KW-1185">Reference proteome</keyword>
<evidence type="ECO:0000313" key="3">
    <source>
        <dbReference type="Proteomes" id="UP001230504"/>
    </source>
</evidence>